<comment type="caution">
    <text evidence="1">The sequence shown here is derived from an EMBL/GenBank/DDBJ whole genome shotgun (WGS) entry which is preliminary data.</text>
</comment>
<reference evidence="1" key="1">
    <citation type="submission" date="2023-03" db="EMBL/GenBank/DDBJ databases">
        <title>Massive genome expansion in bonnet fungi (Mycena s.s.) driven by repeated elements and novel gene families across ecological guilds.</title>
        <authorList>
            <consortium name="Lawrence Berkeley National Laboratory"/>
            <person name="Harder C.B."/>
            <person name="Miyauchi S."/>
            <person name="Viragh M."/>
            <person name="Kuo A."/>
            <person name="Thoen E."/>
            <person name="Andreopoulos B."/>
            <person name="Lu D."/>
            <person name="Skrede I."/>
            <person name="Drula E."/>
            <person name="Henrissat B."/>
            <person name="Morin E."/>
            <person name="Kohler A."/>
            <person name="Barry K."/>
            <person name="LaButti K."/>
            <person name="Morin E."/>
            <person name="Salamov A."/>
            <person name="Lipzen A."/>
            <person name="Mereny Z."/>
            <person name="Hegedus B."/>
            <person name="Baldrian P."/>
            <person name="Stursova M."/>
            <person name="Weitz H."/>
            <person name="Taylor A."/>
            <person name="Grigoriev I.V."/>
            <person name="Nagy L.G."/>
            <person name="Martin F."/>
            <person name="Kauserud H."/>
        </authorList>
    </citation>
    <scope>NUCLEOTIDE SEQUENCE</scope>
    <source>
        <strain evidence="1">CBHHK182m</strain>
    </source>
</reference>
<dbReference type="AlphaFoldDB" id="A0AAD7ML03"/>
<proteinExistence type="predicted"/>
<gene>
    <name evidence="1" type="ORF">B0H16DRAFT_1334732</name>
</gene>
<keyword evidence="2" id="KW-1185">Reference proteome</keyword>
<protein>
    <submittedName>
        <fullName evidence="1">Uncharacterized protein</fullName>
    </submittedName>
</protein>
<dbReference type="Proteomes" id="UP001215598">
    <property type="component" value="Unassembled WGS sequence"/>
</dbReference>
<evidence type="ECO:0000313" key="1">
    <source>
        <dbReference type="EMBL" id="KAJ7722415.1"/>
    </source>
</evidence>
<feature type="non-terminal residue" evidence="1">
    <location>
        <position position="1"/>
    </location>
</feature>
<name>A0AAD7ML03_9AGAR</name>
<sequence length="176" mass="20174">YTPDVKDYCAYAASYTRLLMSLCGCAAMMYGGVIGRLARSIVPLEEVLRGLTEDVTVDGLCLWDRVSQYAYWCDDLTLQEIDLLCGVYHISTGLFFLSSWWPRPWATDTSGFNVRWWTPLWKTWFQRCLKGIQADPPATILTHGDWKHRLKQEKKCLPYVEDAEKIAAEILSVLVP</sequence>
<evidence type="ECO:0000313" key="2">
    <source>
        <dbReference type="Proteomes" id="UP001215598"/>
    </source>
</evidence>
<accession>A0AAD7ML03</accession>
<organism evidence="1 2">
    <name type="scientific">Mycena metata</name>
    <dbReference type="NCBI Taxonomy" id="1033252"/>
    <lineage>
        <taxon>Eukaryota</taxon>
        <taxon>Fungi</taxon>
        <taxon>Dikarya</taxon>
        <taxon>Basidiomycota</taxon>
        <taxon>Agaricomycotina</taxon>
        <taxon>Agaricomycetes</taxon>
        <taxon>Agaricomycetidae</taxon>
        <taxon>Agaricales</taxon>
        <taxon>Marasmiineae</taxon>
        <taxon>Mycenaceae</taxon>
        <taxon>Mycena</taxon>
    </lineage>
</organism>
<dbReference type="EMBL" id="JARKIB010000220">
    <property type="protein sequence ID" value="KAJ7722415.1"/>
    <property type="molecule type" value="Genomic_DNA"/>
</dbReference>